<gene>
    <name evidence="4" type="ORF">GCM10023225_35370</name>
</gene>
<protein>
    <submittedName>
        <fullName evidence="4">SDR family oxidoreductase</fullName>
    </submittedName>
</protein>
<comment type="similarity">
    <text evidence="1 3">Belongs to the short-chain dehydrogenases/reductases (SDR) family.</text>
</comment>
<keyword evidence="2" id="KW-0560">Oxidoreductase</keyword>
<dbReference type="InterPro" id="IPR036291">
    <property type="entry name" value="NAD(P)-bd_dom_sf"/>
</dbReference>
<dbReference type="PRINTS" id="PR00080">
    <property type="entry name" value="SDRFAMILY"/>
</dbReference>
<dbReference type="RefSeq" id="WP_345714227.1">
    <property type="nucleotide sequence ID" value="NZ_BAABIL010000801.1"/>
</dbReference>
<evidence type="ECO:0000256" key="2">
    <source>
        <dbReference type="ARBA" id="ARBA00023002"/>
    </source>
</evidence>
<evidence type="ECO:0000313" key="4">
    <source>
        <dbReference type="EMBL" id="GAA4663981.1"/>
    </source>
</evidence>
<keyword evidence="5" id="KW-1185">Reference proteome</keyword>
<dbReference type="PANTHER" id="PTHR44196">
    <property type="entry name" value="DEHYDROGENASE/REDUCTASE SDR FAMILY MEMBER 7B"/>
    <property type="match status" value="1"/>
</dbReference>
<evidence type="ECO:0000313" key="5">
    <source>
        <dbReference type="Proteomes" id="UP001501195"/>
    </source>
</evidence>
<dbReference type="CDD" id="cd05233">
    <property type="entry name" value="SDR_c"/>
    <property type="match status" value="1"/>
</dbReference>
<sequence>MDLAGEIALVTGAGSGLGAALARELARAGAHVWVGDLREEAAKQTAAGIVDDGGRAGALGFDVSDPAACAEAVARVRAETGDVAVLVNNAGYDACLPIEHQSAEEARRVVAVNLLGPMNLVAELYPGMLERNHGYVVNVLSTAARRVWTEASAYAASKHGLRAYTAALFKEAQRDCLQRHGSIGIGVTGVIPGGMATPFVTDRFPDADRSKLQDPATVARAVMVAFATWPDSVVPELAVLPPSETSW</sequence>
<evidence type="ECO:0000256" key="3">
    <source>
        <dbReference type="RuleBase" id="RU000363"/>
    </source>
</evidence>
<accession>A0ABP8VIP5</accession>
<comment type="caution">
    <text evidence="4">The sequence shown here is derived from an EMBL/GenBank/DDBJ whole genome shotgun (WGS) entry which is preliminary data.</text>
</comment>
<dbReference type="Gene3D" id="3.40.50.720">
    <property type="entry name" value="NAD(P)-binding Rossmann-like Domain"/>
    <property type="match status" value="1"/>
</dbReference>
<evidence type="ECO:0000256" key="1">
    <source>
        <dbReference type="ARBA" id="ARBA00006484"/>
    </source>
</evidence>
<dbReference type="PRINTS" id="PR00081">
    <property type="entry name" value="GDHRDH"/>
</dbReference>
<dbReference type="SUPFAM" id="SSF51735">
    <property type="entry name" value="NAD(P)-binding Rossmann-fold domains"/>
    <property type="match status" value="1"/>
</dbReference>
<dbReference type="PANTHER" id="PTHR44196:SF1">
    <property type="entry name" value="DEHYDROGENASE_REDUCTASE SDR FAMILY MEMBER 7B"/>
    <property type="match status" value="1"/>
</dbReference>
<proteinExistence type="inferred from homology"/>
<reference evidence="5" key="1">
    <citation type="journal article" date="2019" name="Int. J. Syst. Evol. Microbiol.">
        <title>The Global Catalogue of Microorganisms (GCM) 10K type strain sequencing project: providing services to taxonomists for standard genome sequencing and annotation.</title>
        <authorList>
            <consortium name="The Broad Institute Genomics Platform"/>
            <consortium name="The Broad Institute Genome Sequencing Center for Infectious Disease"/>
            <person name="Wu L."/>
            <person name="Ma J."/>
        </authorList>
    </citation>
    <scope>NUCLEOTIDE SEQUENCE [LARGE SCALE GENOMIC DNA]</scope>
    <source>
        <strain evidence="5">JCM 18126</strain>
    </source>
</reference>
<organism evidence="4 5">
    <name type="scientific">Kineococcus glutinatus</name>
    <dbReference type="NCBI Taxonomy" id="1070872"/>
    <lineage>
        <taxon>Bacteria</taxon>
        <taxon>Bacillati</taxon>
        <taxon>Actinomycetota</taxon>
        <taxon>Actinomycetes</taxon>
        <taxon>Kineosporiales</taxon>
        <taxon>Kineosporiaceae</taxon>
        <taxon>Kineococcus</taxon>
    </lineage>
</organism>
<name>A0ABP8VIP5_9ACTN</name>
<dbReference type="InterPro" id="IPR002347">
    <property type="entry name" value="SDR_fam"/>
</dbReference>
<dbReference type="Proteomes" id="UP001501195">
    <property type="component" value="Unassembled WGS sequence"/>
</dbReference>
<dbReference type="EMBL" id="BAABIL010000801">
    <property type="protein sequence ID" value="GAA4663981.1"/>
    <property type="molecule type" value="Genomic_DNA"/>
</dbReference>
<dbReference type="Pfam" id="PF00106">
    <property type="entry name" value="adh_short"/>
    <property type="match status" value="1"/>
</dbReference>